<dbReference type="RefSeq" id="WP_189299409.1">
    <property type="nucleotide sequence ID" value="NZ_BMRP01000007.1"/>
</dbReference>
<dbReference type="Proteomes" id="UP000654471">
    <property type="component" value="Unassembled WGS sequence"/>
</dbReference>
<dbReference type="EMBL" id="BMRP01000007">
    <property type="protein sequence ID" value="GGU59220.1"/>
    <property type="molecule type" value="Genomic_DNA"/>
</dbReference>
<keyword evidence="2" id="KW-0812">Transmembrane</keyword>
<reference evidence="4" key="1">
    <citation type="journal article" date="2019" name="Int. J. Syst. Evol. Microbiol.">
        <title>The Global Catalogue of Microorganisms (GCM) 10K type strain sequencing project: providing services to taxonomists for standard genome sequencing and annotation.</title>
        <authorList>
            <consortium name="The Broad Institute Genomics Platform"/>
            <consortium name="The Broad Institute Genome Sequencing Center for Infectious Disease"/>
            <person name="Wu L."/>
            <person name="Ma J."/>
        </authorList>
    </citation>
    <scope>NUCLEOTIDE SEQUENCE [LARGE SCALE GENOMIC DNA]</scope>
    <source>
        <strain evidence="4">JCM 3399</strain>
    </source>
</reference>
<evidence type="ECO:0008006" key="5">
    <source>
        <dbReference type="Google" id="ProtNLM"/>
    </source>
</evidence>
<feature type="transmembrane region" description="Helical" evidence="2">
    <location>
        <begin position="215"/>
        <end position="235"/>
    </location>
</feature>
<organism evidence="3 4">
    <name type="scientific">Streptomyces albospinus</name>
    <dbReference type="NCBI Taxonomy" id="285515"/>
    <lineage>
        <taxon>Bacteria</taxon>
        <taxon>Bacillati</taxon>
        <taxon>Actinomycetota</taxon>
        <taxon>Actinomycetes</taxon>
        <taxon>Kitasatosporales</taxon>
        <taxon>Streptomycetaceae</taxon>
        <taxon>Streptomyces</taxon>
    </lineage>
</organism>
<evidence type="ECO:0000256" key="1">
    <source>
        <dbReference type="SAM" id="MobiDB-lite"/>
    </source>
</evidence>
<evidence type="ECO:0000313" key="4">
    <source>
        <dbReference type="Proteomes" id="UP000654471"/>
    </source>
</evidence>
<name>A0ABQ2UZ25_9ACTN</name>
<gene>
    <name evidence="3" type="ORF">GCM10010211_25160</name>
</gene>
<keyword evidence="4" id="KW-1185">Reference proteome</keyword>
<protein>
    <recommendedName>
        <fullName evidence="5">Integral membrane protein</fullName>
    </recommendedName>
</protein>
<feature type="transmembrane region" description="Helical" evidence="2">
    <location>
        <begin position="242"/>
        <end position="263"/>
    </location>
</feature>
<keyword evidence="2" id="KW-0472">Membrane</keyword>
<feature type="transmembrane region" description="Helical" evidence="2">
    <location>
        <begin position="293"/>
        <end position="314"/>
    </location>
</feature>
<proteinExistence type="predicted"/>
<evidence type="ECO:0000313" key="3">
    <source>
        <dbReference type="EMBL" id="GGU59220.1"/>
    </source>
</evidence>
<keyword evidence="2" id="KW-1133">Transmembrane helix</keyword>
<feature type="region of interest" description="Disordered" evidence="1">
    <location>
        <begin position="1"/>
        <end position="26"/>
    </location>
</feature>
<sequence>MSASAPVRADGRVTAARCPPGQPPRRGRSLAGGVLLLVGTLLLPLSLTAVWARAELTDTDSYVAAVAPLAGNRAVQNAIVDDVTNGVMPHVRLDGLLKVVPRAERPALRRKFTRGIREFVDKQVRQVVTGRTFPSVWTGVHRTAHQALDGTLATSVDSPVTLDLTPVVERVKHQLSGNGLGIDIARRMPRTGASIVLLRSPDVPRFRAGFQVARTGALVLPPAAALCLLAGLLLARRRRRALICAAGGCTVACALLAAALALVRTRVLDALPASVSRPAADAYADALTDPLRTGVWCAIGGGALVFAIAAAGPLTTRVLRSPA</sequence>
<evidence type="ECO:0000256" key="2">
    <source>
        <dbReference type="SAM" id="Phobius"/>
    </source>
</evidence>
<feature type="transmembrane region" description="Helical" evidence="2">
    <location>
        <begin position="30"/>
        <end position="52"/>
    </location>
</feature>
<accession>A0ABQ2UZ25</accession>
<comment type="caution">
    <text evidence="3">The sequence shown here is derived from an EMBL/GenBank/DDBJ whole genome shotgun (WGS) entry which is preliminary data.</text>
</comment>